<organism evidence="2 3">
    <name type="scientific">Spirosoma fluviale</name>
    <dbReference type="NCBI Taxonomy" id="1597977"/>
    <lineage>
        <taxon>Bacteria</taxon>
        <taxon>Pseudomonadati</taxon>
        <taxon>Bacteroidota</taxon>
        <taxon>Cytophagia</taxon>
        <taxon>Cytophagales</taxon>
        <taxon>Cytophagaceae</taxon>
        <taxon>Spirosoma</taxon>
    </lineage>
</organism>
<dbReference type="RefSeq" id="WP_097126145.1">
    <property type="nucleotide sequence ID" value="NZ_OCNH01000002.1"/>
</dbReference>
<gene>
    <name evidence="2" type="ORF">SAMN06269250_2491</name>
</gene>
<dbReference type="Pfam" id="PF18480">
    <property type="entry name" value="DUF5615"/>
    <property type="match status" value="1"/>
</dbReference>
<feature type="domain" description="DUF5615" evidence="1">
    <location>
        <begin position="9"/>
        <end position="113"/>
    </location>
</feature>
<accession>A0A286FYJ2</accession>
<dbReference type="EMBL" id="OCNH01000002">
    <property type="protein sequence ID" value="SOD88086.1"/>
    <property type="molecule type" value="Genomic_DNA"/>
</dbReference>
<protein>
    <recommendedName>
        <fullName evidence="1">DUF5615 domain-containing protein</fullName>
    </recommendedName>
</protein>
<sequence length="123" mass="13848">MPKPDDYSFVADENFDFAVVKQLRAKGFSVLAIAESFSSIPDPQVLQIAVDRQSILLTEDKDFGELVHRLRMAHCGILLVRLLKMDSAEKSERVIDVIMSQGNELVNSFSVLSNEQLRIRPAK</sequence>
<reference evidence="3" key="1">
    <citation type="submission" date="2017-09" db="EMBL/GenBank/DDBJ databases">
        <authorList>
            <person name="Varghese N."/>
            <person name="Submissions S."/>
        </authorList>
    </citation>
    <scope>NUCLEOTIDE SEQUENCE [LARGE SCALE GENOMIC DNA]</scope>
    <source>
        <strain evidence="3">DSM 29961</strain>
    </source>
</reference>
<name>A0A286FYJ2_9BACT</name>
<evidence type="ECO:0000259" key="1">
    <source>
        <dbReference type="Pfam" id="PF18480"/>
    </source>
</evidence>
<dbReference type="InterPro" id="IPR041049">
    <property type="entry name" value="DUF5615"/>
</dbReference>
<dbReference type="OrthoDB" id="9806751at2"/>
<keyword evidence="3" id="KW-1185">Reference proteome</keyword>
<dbReference type="AlphaFoldDB" id="A0A286FYJ2"/>
<evidence type="ECO:0000313" key="3">
    <source>
        <dbReference type="Proteomes" id="UP000219452"/>
    </source>
</evidence>
<proteinExistence type="predicted"/>
<evidence type="ECO:0000313" key="2">
    <source>
        <dbReference type="EMBL" id="SOD88086.1"/>
    </source>
</evidence>
<dbReference type="Proteomes" id="UP000219452">
    <property type="component" value="Unassembled WGS sequence"/>
</dbReference>